<dbReference type="Gene3D" id="3.30.40.10">
    <property type="entry name" value="Zinc/RING finger domain, C3HC4 (zinc finger)"/>
    <property type="match status" value="1"/>
</dbReference>
<sequence>MLNQVNIEAVYSATYVENYLDCVENFPNELQRLISRMRELDVYYLARVREVQNHQNNIRECQNRVKKEKMFKRMQQALIAAQELGDEKMNLLQSIHDKIELKTRALDQDFKNLDFGKEEPVNQANDQKESVPPPPAATNNTATPPNNTQERPVKRPRRTRTERDLYTAPAETNQNEPVTPEHSLRSSQAPAVASSTATGSTQKKTATGKKKKRKARQSHQTQKEDSPPPEEPVIDPDEPTYCLCDQISFGEMIMCDNDLCPIEWFHFSCVSLTTKPKGKWFCPKCRGDRPNLMKPKAQFLRELEKYNKEKEDKT</sequence>
<dbReference type="PROSITE" id="PS50016">
    <property type="entry name" value="ZF_PHD_2"/>
    <property type="match status" value="1"/>
</dbReference>
<dbReference type="SMART" id="SM01408">
    <property type="entry name" value="ING"/>
    <property type="match status" value="1"/>
</dbReference>
<dbReference type="CDD" id="cd15584">
    <property type="entry name" value="PHD_ING1_2"/>
    <property type="match status" value="1"/>
</dbReference>
<dbReference type="PANTHER" id="PTHR10333">
    <property type="entry name" value="INHIBITOR OF GROWTH PROTEIN"/>
    <property type="match status" value="1"/>
</dbReference>
<dbReference type="OrthoDB" id="5411773at2759"/>
<evidence type="ECO:0000313" key="13">
    <source>
        <dbReference type="EMBL" id="CAG9765428.1"/>
    </source>
</evidence>
<evidence type="ECO:0000256" key="6">
    <source>
        <dbReference type="ARBA" id="ARBA00023242"/>
    </source>
</evidence>
<dbReference type="AlphaFoldDB" id="A0A9N9QHL9"/>
<dbReference type="InterPro" id="IPR028643">
    <property type="entry name" value="ING1_PHD_Znf"/>
</dbReference>
<comment type="subcellular location">
    <subcellularLocation>
        <location evidence="1 10">Nucleus</location>
    </subcellularLocation>
</comment>
<feature type="binding site" evidence="8">
    <location>
        <position position="269"/>
    </location>
    <ligand>
        <name>Zn(2+)</name>
        <dbReference type="ChEBI" id="CHEBI:29105"/>
        <label>1</label>
    </ligand>
</feature>
<evidence type="ECO:0000256" key="4">
    <source>
        <dbReference type="ARBA" id="ARBA00022771"/>
    </source>
</evidence>
<evidence type="ECO:0000259" key="12">
    <source>
        <dbReference type="PROSITE" id="PS50016"/>
    </source>
</evidence>
<feature type="binding site" evidence="8">
    <location>
        <position position="242"/>
    </location>
    <ligand>
        <name>Zn(2+)</name>
        <dbReference type="ChEBI" id="CHEBI:29105"/>
        <label>1</label>
    </ligand>
</feature>
<feature type="binding site" evidence="8">
    <location>
        <position position="285"/>
    </location>
    <ligand>
        <name>Zn(2+)</name>
        <dbReference type="ChEBI" id="CHEBI:29105"/>
        <label>2</label>
    </ligand>
</feature>
<evidence type="ECO:0000256" key="3">
    <source>
        <dbReference type="ARBA" id="ARBA00022723"/>
    </source>
</evidence>
<feature type="binding site" evidence="8">
    <location>
        <position position="244"/>
    </location>
    <ligand>
        <name>Zn(2+)</name>
        <dbReference type="ChEBI" id="CHEBI:29105"/>
        <label>1</label>
    </ligand>
</feature>
<feature type="compositionally biased region" description="Low complexity" evidence="11">
    <location>
        <begin position="137"/>
        <end position="148"/>
    </location>
</feature>
<organism evidence="13 14">
    <name type="scientific">Ceutorhynchus assimilis</name>
    <name type="common">cabbage seed weevil</name>
    <dbReference type="NCBI Taxonomy" id="467358"/>
    <lineage>
        <taxon>Eukaryota</taxon>
        <taxon>Metazoa</taxon>
        <taxon>Ecdysozoa</taxon>
        <taxon>Arthropoda</taxon>
        <taxon>Hexapoda</taxon>
        <taxon>Insecta</taxon>
        <taxon>Pterygota</taxon>
        <taxon>Neoptera</taxon>
        <taxon>Endopterygota</taxon>
        <taxon>Coleoptera</taxon>
        <taxon>Polyphaga</taxon>
        <taxon>Cucujiformia</taxon>
        <taxon>Curculionidae</taxon>
        <taxon>Ceutorhynchinae</taxon>
        <taxon>Ceutorhynchus</taxon>
    </lineage>
</organism>
<evidence type="ECO:0000256" key="10">
    <source>
        <dbReference type="RuleBase" id="RU361213"/>
    </source>
</evidence>
<evidence type="ECO:0000256" key="8">
    <source>
        <dbReference type="PIRSR" id="PIRSR628651-51"/>
    </source>
</evidence>
<dbReference type="InterPro" id="IPR028651">
    <property type="entry name" value="ING_fam"/>
</dbReference>
<keyword evidence="3 8" id="KW-0479">Metal-binding</keyword>
<evidence type="ECO:0000256" key="9">
    <source>
        <dbReference type="PROSITE-ProRule" id="PRU00146"/>
    </source>
</evidence>
<evidence type="ECO:0000256" key="5">
    <source>
        <dbReference type="ARBA" id="ARBA00022833"/>
    </source>
</evidence>
<evidence type="ECO:0000256" key="2">
    <source>
        <dbReference type="ARBA" id="ARBA00010210"/>
    </source>
</evidence>
<dbReference type="PROSITE" id="PS01359">
    <property type="entry name" value="ZF_PHD_1"/>
    <property type="match status" value="1"/>
</dbReference>
<feature type="site" description="Histone H3K4me3 binding" evidence="7">
    <location>
        <position position="252"/>
    </location>
</feature>
<evidence type="ECO:0000256" key="7">
    <source>
        <dbReference type="PIRSR" id="PIRSR628651-50"/>
    </source>
</evidence>
<dbReference type="Pfam" id="PF12998">
    <property type="entry name" value="ING"/>
    <property type="match status" value="1"/>
</dbReference>
<comment type="function">
    <text evidence="10">Component of an histone acetyltransferase complex.</text>
</comment>
<dbReference type="GO" id="GO:0045893">
    <property type="term" value="P:positive regulation of DNA-templated transcription"/>
    <property type="evidence" value="ECO:0007669"/>
    <property type="project" value="TreeGrafter"/>
</dbReference>
<keyword evidence="10" id="KW-0156">Chromatin regulator</keyword>
<feature type="compositionally biased region" description="Basic residues" evidence="11">
    <location>
        <begin position="206"/>
        <end position="217"/>
    </location>
</feature>
<dbReference type="GO" id="GO:0005634">
    <property type="term" value="C:nucleus"/>
    <property type="evidence" value="ECO:0007669"/>
    <property type="project" value="UniProtKB-SubCell"/>
</dbReference>
<dbReference type="InterPro" id="IPR013083">
    <property type="entry name" value="Znf_RING/FYVE/PHD"/>
</dbReference>
<dbReference type="InterPro" id="IPR019787">
    <property type="entry name" value="Znf_PHD-finger"/>
</dbReference>
<feature type="compositionally biased region" description="Low complexity" evidence="11">
    <location>
        <begin position="193"/>
        <end position="205"/>
    </location>
</feature>
<dbReference type="EMBL" id="OU892278">
    <property type="protein sequence ID" value="CAG9765428.1"/>
    <property type="molecule type" value="Genomic_DNA"/>
</dbReference>
<reference evidence="13" key="1">
    <citation type="submission" date="2022-01" db="EMBL/GenBank/DDBJ databases">
        <authorList>
            <person name="King R."/>
        </authorList>
    </citation>
    <scope>NUCLEOTIDE SEQUENCE</scope>
</reference>
<feature type="binding site" evidence="8">
    <location>
        <position position="282"/>
    </location>
    <ligand>
        <name>Zn(2+)</name>
        <dbReference type="ChEBI" id="CHEBI:29105"/>
        <label>2</label>
    </ligand>
</feature>
<dbReference type="InterPro" id="IPR019786">
    <property type="entry name" value="Zinc_finger_PHD-type_CS"/>
</dbReference>
<dbReference type="FunFam" id="3.30.40.10:FF:000021">
    <property type="entry name" value="Inhibitor of growth 2b"/>
    <property type="match status" value="1"/>
</dbReference>
<dbReference type="Gene3D" id="6.10.140.1740">
    <property type="match status" value="1"/>
</dbReference>
<dbReference type="PANTHER" id="PTHR10333:SF89">
    <property type="entry name" value="INHIBITOR OF GROWTH PROTEIN"/>
    <property type="match status" value="1"/>
</dbReference>
<gene>
    <name evidence="13" type="ORF">CEUTPL_LOCUS6034</name>
</gene>
<keyword evidence="14" id="KW-1185">Reference proteome</keyword>
<feature type="binding site" evidence="8">
    <location>
        <position position="260"/>
    </location>
    <ligand>
        <name>Zn(2+)</name>
        <dbReference type="ChEBI" id="CHEBI:29105"/>
        <label>2</label>
    </ligand>
</feature>
<dbReference type="SUPFAM" id="SSF57903">
    <property type="entry name" value="FYVE/PHD zinc finger"/>
    <property type="match status" value="1"/>
</dbReference>
<dbReference type="CDD" id="cd16857">
    <property type="entry name" value="ING_ING1_2"/>
    <property type="match status" value="1"/>
</dbReference>
<feature type="site" description="Histone H3K4me3 binding" evidence="7">
    <location>
        <position position="256"/>
    </location>
</feature>
<dbReference type="Proteomes" id="UP001152799">
    <property type="component" value="Chromosome 2"/>
</dbReference>
<feature type="binding site" evidence="8">
    <location>
        <position position="255"/>
    </location>
    <ligand>
        <name>Zn(2+)</name>
        <dbReference type="ChEBI" id="CHEBI:29105"/>
        <label>2</label>
    </ligand>
</feature>
<feature type="binding site" evidence="8">
    <location>
        <position position="266"/>
    </location>
    <ligand>
        <name>Zn(2+)</name>
        <dbReference type="ChEBI" id="CHEBI:29105"/>
        <label>1</label>
    </ligand>
</feature>
<proteinExistence type="inferred from homology"/>
<accession>A0A9N9QHL9</accession>
<feature type="site" description="Histone H3K4me3 binding" evidence="7">
    <location>
        <position position="241"/>
    </location>
</feature>
<keyword evidence="5 8" id="KW-0862">Zinc</keyword>
<dbReference type="SMART" id="SM00249">
    <property type="entry name" value="PHD"/>
    <property type="match status" value="1"/>
</dbReference>
<feature type="site" description="Histone H3K4me3 binding" evidence="7">
    <location>
        <position position="264"/>
    </location>
</feature>
<evidence type="ECO:0000256" key="1">
    <source>
        <dbReference type="ARBA" id="ARBA00004123"/>
    </source>
</evidence>
<evidence type="ECO:0000256" key="11">
    <source>
        <dbReference type="SAM" id="MobiDB-lite"/>
    </source>
</evidence>
<feature type="domain" description="PHD-type" evidence="12">
    <location>
        <begin position="239"/>
        <end position="288"/>
    </location>
</feature>
<name>A0A9N9QHL9_9CUCU</name>
<dbReference type="GO" id="GO:0006325">
    <property type="term" value="P:chromatin organization"/>
    <property type="evidence" value="ECO:0007669"/>
    <property type="project" value="UniProtKB-KW"/>
</dbReference>
<comment type="subunit">
    <text evidence="10">Component of an histone acetyltransferase complex. Interacts with H3K4me3 and to a lesser extent with H3K4me2.</text>
</comment>
<keyword evidence="6 10" id="KW-0539">Nucleus</keyword>
<feature type="region of interest" description="Disordered" evidence="11">
    <location>
        <begin position="120"/>
        <end position="237"/>
    </location>
</feature>
<comment type="domain">
    <text evidence="10">The PHD-type zinc finger mediates the binding to H3K4me3.</text>
</comment>
<protein>
    <recommendedName>
        <fullName evidence="10">Inhibitor of growth protein</fullName>
    </recommendedName>
</protein>
<dbReference type="GO" id="GO:0008270">
    <property type="term" value="F:zinc ion binding"/>
    <property type="evidence" value="ECO:0007669"/>
    <property type="project" value="UniProtKB-KW"/>
</dbReference>
<keyword evidence="4 9" id="KW-0863">Zinc-finger</keyword>
<dbReference type="InterPro" id="IPR001965">
    <property type="entry name" value="Znf_PHD"/>
</dbReference>
<dbReference type="InterPro" id="IPR011011">
    <property type="entry name" value="Znf_FYVE_PHD"/>
</dbReference>
<evidence type="ECO:0000313" key="14">
    <source>
        <dbReference type="Proteomes" id="UP001152799"/>
    </source>
</evidence>
<dbReference type="InterPro" id="IPR024610">
    <property type="entry name" value="ING_N_histone-binding"/>
</dbReference>
<comment type="similarity">
    <text evidence="2 10">Belongs to the ING family.</text>
</comment>